<dbReference type="AlphaFoldDB" id="A0A9W2YCY6"/>
<evidence type="ECO:0000313" key="5">
    <source>
        <dbReference type="RefSeq" id="XP_055860622.1"/>
    </source>
</evidence>
<feature type="compositionally biased region" description="Polar residues" evidence="1">
    <location>
        <begin position="448"/>
        <end position="457"/>
    </location>
</feature>
<evidence type="ECO:0000256" key="1">
    <source>
        <dbReference type="SAM" id="MobiDB-lite"/>
    </source>
</evidence>
<dbReference type="RefSeq" id="XP_055860622.1">
    <property type="nucleotide sequence ID" value="XM_056004647.1"/>
</dbReference>
<keyword evidence="2" id="KW-1133">Transmembrane helix</keyword>
<feature type="region of interest" description="Disordered" evidence="1">
    <location>
        <begin position="218"/>
        <end position="240"/>
    </location>
</feature>
<reference evidence="5" key="1">
    <citation type="submission" date="2025-08" db="UniProtKB">
        <authorList>
            <consortium name="RefSeq"/>
        </authorList>
    </citation>
    <scope>IDENTIFICATION</scope>
</reference>
<feature type="chain" id="PRO_5040727031" evidence="3">
    <location>
        <begin position="21"/>
        <end position="595"/>
    </location>
</feature>
<keyword evidence="2" id="KW-0472">Membrane</keyword>
<keyword evidence="2" id="KW-0812">Transmembrane</keyword>
<name>A0A9W2YCY6_BIOGL</name>
<keyword evidence="4" id="KW-1185">Reference proteome</keyword>
<proteinExistence type="predicted"/>
<evidence type="ECO:0000256" key="3">
    <source>
        <dbReference type="SAM" id="SignalP"/>
    </source>
</evidence>
<keyword evidence="3" id="KW-0732">Signal</keyword>
<dbReference type="Proteomes" id="UP001165740">
    <property type="component" value="Chromosome 11"/>
</dbReference>
<organism evidence="4 5">
    <name type="scientific">Biomphalaria glabrata</name>
    <name type="common">Bloodfluke planorb</name>
    <name type="synonym">Freshwater snail</name>
    <dbReference type="NCBI Taxonomy" id="6526"/>
    <lineage>
        <taxon>Eukaryota</taxon>
        <taxon>Metazoa</taxon>
        <taxon>Spiralia</taxon>
        <taxon>Lophotrochozoa</taxon>
        <taxon>Mollusca</taxon>
        <taxon>Gastropoda</taxon>
        <taxon>Heterobranchia</taxon>
        <taxon>Euthyneura</taxon>
        <taxon>Panpulmonata</taxon>
        <taxon>Hygrophila</taxon>
        <taxon>Lymnaeoidea</taxon>
        <taxon>Planorbidae</taxon>
        <taxon>Biomphalaria</taxon>
    </lineage>
</organism>
<evidence type="ECO:0000256" key="2">
    <source>
        <dbReference type="SAM" id="Phobius"/>
    </source>
</evidence>
<feature type="signal peptide" evidence="3">
    <location>
        <begin position="1"/>
        <end position="20"/>
    </location>
</feature>
<feature type="transmembrane region" description="Helical" evidence="2">
    <location>
        <begin position="252"/>
        <end position="273"/>
    </location>
</feature>
<protein>
    <submittedName>
        <fullName evidence="5">Uncharacterized protein LOC129921791</fullName>
    </submittedName>
</protein>
<feature type="compositionally biased region" description="Low complexity" evidence="1">
    <location>
        <begin position="218"/>
        <end position="236"/>
    </location>
</feature>
<feature type="region of interest" description="Disordered" evidence="1">
    <location>
        <begin position="448"/>
        <end position="475"/>
    </location>
</feature>
<dbReference type="OrthoDB" id="10339047at2759"/>
<gene>
    <name evidence="5" type="primary">LOC129921791</name>
</gene>
<sequence>MIIVWLILNLFLLNDNLVLAEDNVSEATLSLQQLQSGWPFRLDMKSTFYQPFQEVFFNKNNTNITLQYEYQDSSRDAVWLIKTIPTKQDGNINDCFECSYDPSHSNIKCNKTPVARECSEYAKCSSGPGILWSSCKEYLNSVHLRNENTTCLGRCLVFYFLTTSVNKTENMAMTSASSTGFVQSTSKTQPIPSISWSSSLSSTPVSSLASPDYLTPLSLSSTSQPPLSNTSPQPTTAKLMNNEASPFSTVSLISSSVAASVGTFLILLILFVIRRKRRHDSRRRDENVEVTNTVVSHRTLNSLSYENASNVHQQTSRANETTASSHEHADSVIYTEIARSTNSQSNSANHFNADKDYIHAVDVNNYFLVTGLHRSISQLVENACIWGAETSERVHTSEYSSKADHDNGRKLIANNDHINTNACKIDNCVAKVNEKNCIEKKESRKFENNTQRYTNEANKNKKSRKGNSSARIKNNETIKSKTSDFFPRQNVNDNQLHAAVTLQAEWERSVQEGSDGVRKYNPLDASTVEVHQYLPLAHKLANRNDFKNVLEDAKETISGSNINYVDLVDDQARSNTVSDHLSSLGLVDGMLKLCQ</sequence>
<dbReference type="GeneID" id="129921791"/>
<evidence type="ECO:0000313" key="4">
    <source>
        <dbReference type="Proteomes" id="UP001165740"/>
    </source>
</evidence>
<accession>A0A9W2YCY6</accession>